<organism evidence="2 3">
    <name type="scientific">Gossypium arboreum</name>
    <name type="common">Tree cotton</name>
    <name type="synonym">Gossypium nanking</name>
    <dbReference type="NCBI Taxonomy" id="29729"/>
    <lineage>
        <taxon>Eukaryota</taxon>
        <taxon>Viridiplantae</taxon>
        <taxon>Streptophyta</taxon>
        <taxon>Embryophyta</taxon>
        <taxon>Tracheophyta</taxon>
        <taxon>Spermatophyta</taxon>
        <taxon>Magnoliopsida</taxon>
        <taxon>eudicotyledons</taxon>
        <taxon>Gunneridae</taxon>
        <taxon>Pentapetalae</taxon>
        <taxon>rosids</taxon>
        <taxon>malvids</taxon>
        <taxon>Malvales</taxon>
        <taxon>Malvaceae</taxon>
        <taxon>Malvoideae</taxon>
        <taxon>Gossypium</taxon>
    </lineage>
</organism>
<evidence type="ECO:0000313" key="3">
    <source>
        <dbReference type="Proteomes" id="UP001358586"/>
    </source>
</evidence>
<evidence type="ECO:0000259" key="1">
    <source>
        <dbReference type="Pfam" id="PF14111"/>
    </source>
</evidence>
<protein>
    <recommendedName>
        <fullName evidence="1">DUF4283 domain-containing protein</fullName>
    </recommendedName>
</protein>
<reference evidence="2 3" key="1">
    <citation type="submission" date="2023-03" db="EMBL/GenBank/DDBJ databases">
        <title>WGS of Gossypium arboreum.</title>
        <authorList>
            <person name="Yu D."/>
        </authorList>
    </citation>
    <scope>NUCLEOTIDE SEQUENCE [LARGE SCALE GENOMIC DNA]</scope>
    <source>
        <tissue evidence="2">Leaf</tissue>
    </source>
</reference>
<proteinExistence type="predicted"/>
<name>A0ABR0N596_GOSAR</name>
<keyword evidence="3" id="KW-1185">Reference proteome</keyword>
<dbReference type="Pfam" id="PF14111">
    <property type="entry name" value="DUF4283"/>
    <property type="match status" value="1"/>
</dbReference>
<comment type="caution">
    <text evidence="2">The sequence shown here is derived from an EMBL/GenBank/DDBJ whole genome shotgun (WGS) entry which is preliminary data.</text>
</comment>
<feature type="domain" description="DUF4283" evidence="1">
    <location>
        <begin position="1"/>
        <end position="54"/>
    </location>
</feature>
<gene>
    <name evidence="2" type="ORF">PVK06_040364</name>
</gene>
<sequence>MANLWHPLRGVEISELRAKWFLFKFFHRVDVDRVISVASWTFNGHLLVFHWLREEDGLLTVPLMSSDIETLSVHYVLTKGEGLELHYDFSFHVQPRRVATTNNIWLRDRGSKLVLGNTL</sequence>
<dbReference type="Proteomes" id="UP001358586">
    <property type="component" value="Chromosome 11"/>
</dbReference>
<dbReference type="EMBL" id="JARKNE010000011">
    <property type="protein sequence ID" value="KAK5785748.1"/>
    <property type="molecule type" value="Genomic_DNA"/>
</dbReference>
<dbReference type="InterPro" id="IPR025558">
    <property type="entry name" value="DUF4283"/>
</dbReference>
<accession>A0ABR0N596</accession>
<evidence type="ECO:0000313" key="2">
    <source>
        <dbReference type="EMBL" id="KAK5785748.1"/>
    </source>
</evidence>